<dbReference type="EMBL" id="RQEP01000005">
    <property type="protein sequence ID" value="TGK07944.1"/>
    <property type="molecule type" value="Genomic_DNA"/>
</dbReference>
<dbReference type="AlphaFoldDB" id="A0A4R9G8M7"/>
<dbReference type="RefSeq" id="WP_135586310.1">
    <property type="nucleotide sequence ID" value="NZ_RQEP01000005.1"/>
</dbReference>
<dbReference type="OrthoDB" id="330074at2"/>
<evidence type="ECO:0008006" key="3">
    <source>
        <dbReference type="Google" id="ProtNLM"/>
    </source>
</evidence>
<sequence length="156" mass="18101">MSLKVPTLGFILSISWLSCATILPEKERKYNISVHKIESLSSFLMNKKEHAKGLVFYEMNDLNINSAMIKYYSTIKAESDSYLVCAFSIERDKNSNTLYLNNISYTLDYRCDNRKSDTPSKRHLDWCLQTRGIMGPTSLEDKEKYMIPCVKEFLLD</sequence>
<comment type="caution">
    <text evidence="1">The sequence shown here is derived from an EMBL/GenBank/DDBJ whole genome shotgun (WGS) entry which is preliminary data.</text>
</comment>
<evidence type="ECO:0000313" key="2">
    <source>
        <dbReference type="Proteomes" id="UP000297453"/>
    </source>
</evidence>
<proteinExistence type="predicted"/>
<keyword evidence="2" id="KW-1185">Reference proteome</keyword>
<gene>
    <name evidence="1" type="ORF">EHO59_07575</name>
</gene>
<reference evidence="1" key="1">
    <citation type="journal article" date="2019" name="PLoS Negl. Trop. Dis.">
        <title>Revisiting the worldwide diversity of Leptospira species in the environment.</title>
        <authorList>
            <person name="Vincent A.T."/>
            <person name="Schiettekatte O."/>
            <person name="Bourhy P."/>
            <person name="Veyrier F.J."/>
            <person name="Picardeau M."/>
        </authorList>
    </citation>
    <scope>NUCLEOTIDE SEQUENCE [LARGE SCALE GENOMIC DNA]</scope>
    <source>
        <strain evidence="1">SSS9</strain>
    </source>
</reference>
<accession>A0A4R9G8M7</accession>
<dbReference type="PROSITE" id="PS51257">
    <property type="entry name" value="PROKAR_LIPOPROTEIN"/>
    <property type="match status" value="1"/>
</dbReference>
<protein>
    <recommendedName>
        <fullName evidence="3">Lipoprotein</fullName>
    </recommendedName>
</protein>
<organism evidence="1 2">
    <name type="scientific">Leptospira semungkisensis</name>
    <dbReference type="NCBI Taxonomy" id="2484985"/>
    <lineage>
        <taxon>Bacteria</taxon>
        <taxon>Pseudomonadati</taxon>
        <taxon>Spirochaetota</taxon>
        <taxon>Spirochaetia</taxon>
        <taxon>Leptospirales</taxon>
        <taxon>Leptospiraceae</taxon>
        <taxon>Leptospira</taxon>
    </lineage>
</organism>
<name>A0A4R9G8M7_9LEPT</name>
<dbReference type="Proteomes" id="UP000297453">
    <property type="component" value="Unassembled WGS sequence"/>
</dbReference>
<evidence type="ECO:0000313" key="1">
    <source>
        <dbReference type="EMBL" id="TGK07944.1"/>
    </source>
</evidence>